<dbReference type="Proteomes" id="UP000010478">
    <property type="component" value="Chromosome"/>
</dbReference>
<keyword evidence="2" id="KW-1185">Reference proteome</keyword>
<dbReference type="EMBL" id="CP003614">
    <property type="protein sequence ID" value="AFZ09062.1"/>
    <property type="molecule type" value="Genomic_DNA"/>
</dbReference>
<dbReference type="STRING" id="179408.Osc7112_4782"/>
<organism evidence="1 2">
    <name type="scientific">Phormidium nigroviride PCC 7112</name>
    <dbReference type="NCBI Taxonomy" id="179408"/>
    <lineage>
        <taxon>Bacteria</taxon>
        <taxon>Bacillati</taxon>
        <taxon>Cyanobacteriota</taxon>
        <taxon>Cyanophyceae</taxon>
        <taxon>Oscillatoriophycideae</taxon>
        <taxon>Oscillatoriales</taxon>
        <taxon>Oscillatoriaceae</taxon>
        <taxon>Phormidium</taxon>
    </lineage>
</organism>
<dbReference type="HOGENOM" id="CLU_1946638_0_0_3"/>
<name>K9VNM1_9CYAN</name>
<reference evidence="1 2" key="1">
    <citation type="submission" date="2012-05" db="EMBL/GenBank/DDBJ databases">
        <title>Finished chromosome of genome of Oscillatoria sp. PCC 7112.</title>
        <authorList>
            <consortium name="US DOE Joint Genome Institute"/>
            <person name="Gugger M."/>
            <person name="Coursin T."/>
            <person name="Rippka R."/>
            <person name="Tandeau De Marsac N."/>
            <person name="Huntemann M."/>
            <person name="Wei C.-L."/>
            <person name="Han J."/>
            <person name="Detter J.C."/>
            <person name="Han C."/>
            <person name="Tapia R."/>
            <person name="Davenport K."/>
            <person name="Daligault H."/>
            <person name="Erkkila T."/>
            <person name="Gu W."/>
            <person name="Munk A.C.C."/>
            <person name="Teshima H."/>
            <person name="Xu Y."/>
            <person name="Chain P."/>
            <person name="Chen A."/>
            <person name="Krypides N."/>
            <person name="Mavromatis K."/>
            <person name="Markowitz V."/>
            <person name="Szeto E."/>
            <person name="Ivanova N."/>
            <person name="Mikhailova N."/>
            <person name="Ovchinnikova G."/>
            <person name="Pagani I."/>
            <person name="Pati A."/>
            <person name="Goodwin L."/>
            <person name="Peters L."/>
            <person name="Pitluck S."/>
            <person name="Woyke T."/>
            <person name="Kerfeld C."/>
        </authorList>
    </citation>
    <scope>NUCLEOTIDE SEQUENCE [LARGE SCALE GENOMIC DNA]</scope>
    <source>
        <strain evidence="1 2">PCC 7112</strain>
    </source>
</reference>
<sequence length="129" mass="14409" precursor="true">MIKSSSICLIVISTLIFGINLSARAEKLRCFVEICIDPSSVELSKSDIPGAPSYPVRIILGTQQFSNQKLLAQMEVNCQQRQLRTVRVSADGENWSNFDPRWTLVDRNSSLSGLVDYTCQLAIAEQENK</sequence>
<dbReference type="eggNOG" id="ENOG5033V53">
    <property type="taxonomic scope" value="Bacteria"/>
</dbReference>
<dbReference type="KEGG" id="oni:Osc7112_4782"/>
<dbReference type="AlphaFoldDB" id="K9VNM1"/>
<gene>
    <name evidence="1" type="ORF">Osc7112_4782</name>
</gene>
<accession>K9VNM1</accession>
<evidence type="ECO:0000313" key="2">
    <source>
        <dbReference type="Proteomes" id="UP000010478"/>
    </source>
</evidence>
<protein>
    <submittedName>
        <fullName evidence="1">Uncharacterized protein</fullName>
    </submittedName>
</protein>
<proteinExistence type="predicted"/>
<evidence type="ECO:0000313" key="1">
    <source>
        <dbReference type="EMBL" id="AFZ09062.1"/>
    </source>
</evidence>
<dbReference type="OrthoDB" id="9834459at2"/>